<dbReference type="AlphaFoldDB" id="A0A061ED31"/>
<name>A0A061ED31_THECC</name>
<feature type="region of interest" description="Disordered" evidence="1">
    <location>
        <begin position="26"/>
        <end position="45"/>
    </location>
</feature>
<dbReference type="HOGENOM" id="CLU_114805_0_0_1"/>
<keyword evidence="2" id="KW-0812">Transmembrane</keyword>
<dbReference type="eggNOG" id="ENOG502R1YU">
    <property type="taxonomic scope" value="Eukaryota"/>
</dbReference>
<evidence type="ECO:0000256" key="2">
    <source>
        <dbReference type="SAM" id="Phobius"/>
    </source>
</evidence>
<protein>
    <recommendedName>
        <fullName evidence="5">Transmembrane protein</fullName>
    </recommendedName>
</protein>
<evidence type="ECO:0000256" key="1">
    <source>
        <dbReference type="SAM" id="MobiDB-lite"/>
    </source>
</evidence>
<evidence type="ECO:0000313" key="4">
    <source>
        <dbReference type="Proteomes" id="UP000026915"/>
    </source>
</evidence>
<accession>A0A061ED31</accession>
<reference evidence="3 4" key="1">
    <citation type="journal article" date="2013" name="Genome Biol.">
        <title>The genome sequence of the most widely cultivated cacao type and its use to identify candidate genes regulating pod color.</title>
        <authorList>
            <person name="Motamayor J.C."/>
            <person name="Mockaitis K."/>
            <person name="Schmutz J."/>
            <person name="Haiminen N."/>
            <person name="Iii D.L."/>
            <person name="Cornejo O."/>
            <person name="Findley S.D."/>
            <person name="Zheng P."/>
            <person name="Utro F."/>
            <person name="Royaert S."/>
            <person name="Saski C."/>
            <person name="Jenkins J."/>
            <person name="Podicheti R."/>
            <person name="Zhao M."/>
            <person name="Scheffler B.E."/>
            <person name="Stack J.C."/>
            <person name="Feltus F.A."/>
            <person name="Mustiga G.M."/>
            <person name="Amores F."/>
            <person name="Phillips W."/>
            <person name="Marelli J.P."/>
            <person name="May G.D."/>
            <person name="Shapiro H."/>
            <person name="Ma J."/>
            <person name="Bustamante C.D."/>
            <person name="Schnell R.J."/>
            <person name="Main D."/>
            <person name="Gilbert D."/>
            <person name="Parida L."/>
            <person name="Kuhn D.N."/>
        </authorList>
    </citation>
    <scope>NUCLEOTIDE SEQUENCE [LARGE SCALE GENOMIC DNA]</scope>
    <source>
        <strain evidence="4">cv. Matina 1-6</strain>
    </source>
</reference>
<feature type="transmembrane region" description="Helical" evidence="2">
    <location>
        <begin position="80"/>
        <end position="102"/>
    </location>
</feature>
<dbReference type="PANTHER" id="PTHR34781:SF10">
    <property type="entry name" value="PROTEIN, PUTATIVE-RELATED"/>
    <property type="match status" value="1"/>
</dbReference>
<keyword evidence="4" id="KW-1185">Reference proteome</keyword>
<gene>
    <name evidence="3" type="ORF">TCM_017241</name>
</gene>
<feature type="transmembrane region" description="Helical" evidence="2">
    <location>
        <begin position="55"/>
        <end position="74"/>
    </location>
</feature>
<dbReference type="InParanoid" id="A0A061ED31"/>
<dbReference type="Gramene" id="EOY02836">
    <property type="protein sequence ID" value="EOY02836"/>
    <property type="gene ID" value="TCM_017241"/>
</dbReference>
<proteinExistence type="predicted"/>
<dbReference type="EMBL" id="CM001882">
    <property type="protein sequence ID" value="EOY02836.1"/>
    <property type="molecule type" value="Genomic_DNA"/>
</dbReference>
<dbReference type="STRING" id="3641.A0A061ED31"/>
<dbReference type="OMA" id="HTLKFPP"/>
<feature type="compositionally biased region" description="Low complexity" evidence="1">
    <location>
        <begin position="33"/>
        <end position="45"/>
    </location>
</feature>
<evidence type="ECO:0008006" key="5">
    <source>
        <dbReference type="Google" id="ProtNLM"/>
    </source>
</evidence>
<dbReference type="PANTHER" id="PTHR34781">
    <property type="entry name" value="TRANSMEMBRANE PROTEIN"/>
    <property type="match status" value="1"/>
</dbReference>
<evidence type="ECO:0000313" key="3">
    <source>
        <dbReference type="EMBL" id="EOY02836.1"/>
    </source>
</evidence>
<dbReference type="Proteomes" id="UP000026915">
    <property type="component" value="Chromosome 4"/>
</dbReference>
<organism evidence="3 4">
    <name type="scientific">Theobroma cacao</name>
    <name type="common">Cacao</name>
    <name type="synonym">Cocoa</name>
    <dbReference type="NCBI Taxonomy" id="3641"/>
    <lineage>
        <taxon>Eukaryota</taxon>
        <taxon>Viridiplantae</taxon>
        <taxon>Streptophyta</taxon>
        <taxon>Embryophyta</taxon>
        <taxon>Tracheophyta</taxon>
        <taxon>Spermatophyta</taxon>
        <taxon>Magnoliopsida</taxon>
        <taxon>eudicotyledons</taxon>
        <taxon>Gunneridae</taxon>
        <taxon>Pentapetalae</taxon>
        <taxon>rosids</taxon>
        <taxon>malvids</taxon>
        <taxon>Malvales</taxon>
        <taxon>Malvaceae</taxon>
        <taxon>Byttnerioideae</taxon>
        <taxon>Theobroma</taxon>
    </lineage>
</organism>
<keyword evidence="2" id="KW-0472">Membrane</keyword>
<keyword evidence="2" id="KW-1133">Transmembrane helix</keyword>
<sequence>MRAGEQQSGAIYELCSMITQILKSPPPIPIPIPSSHDTSSSSSSRPHTHVMFSRVSYAAFATLFLGISLALMLVGSVTFIIGFVIMPWVICLLAVFHFVAVVSTFSELWRSFIGSKDAPSQRFS</sequence>